<dbReference type="InterPro" id="IPR025533">
    <property type="entry name" value="DUF4419"/>
</dbReference>
<protein>
    <submittedName>
        <fullName evidence="1">Uncharacterized protein</fullName>
    </submittedName>
</protein>
<sequence length="463" mass="50866">MSVISSSEISQAGAFWNLYDRKVSVGGEGSAGREIIDAMVDDMVSCGGIDGWHVEEGMGTFNDVLGSANAIHPVVLAFARAHIEDAYVCLGVEHVWLAVLQGLAAMLGSKSTVKADAVNNEDAVDVSLPEVWQVLRNSSAVPRSFQTRSGHEARIFGMDMYDRHSVYSSRGAAPLAMAAAVAGTSSENSKALFSGRVERGRLTHQGRSVAWQPQHRQTNPEWVKALASGRGIRGLSLTGSLQAWSSLCALSRQLKESYAGRSRAFDWWLHRVHLLCRDLADYFASQDDFYVSGVPETWQKWFNMALFDGHSGAPRGTRLDGWLGALFSVDANGQAVHSQKRWWIEWELVPSGVDLLRVSVDRDTPLWVNLFSGFVGVQQLGRDVARSRAQSRTLQGEDLEDAFGIQRECAKTLTESQEDLTKELLNKKSEVPPVRALKQAYATLVKEPSNKAIAPLIGWALDH</sequence>
<dbReference type="Pfam" id="PF14388">
    <property type="entry name" value="DUF4419"/>
    <property type="match status" value="1"/>
</dbReference>
<organism evidence="1 2">
    <name type="scientific">Coemansia asiatica</name>
    <dbReference type="NCBI Taxonomy" id="1052880"/>
    <lineage>
        <taxon>Eukaryota</taxon>
        <taxon>Fungi</taxon>
        <taxon>Fungi incertae sedis</taxon>
        <taxon>Zoopagomycota</taxon>
        <taxon>Kickxellomycotina</taxon>
        <taxon>Kickxellomycetes</taxon>
        <taxon>Kickxellales</taxon>
        <taxon>Kickxellaceae</taxon>
        <taxon>Coemansia</taxon>
    </lineage>
</organism>
<dbReference type="Proteomes" id="UP001145021">
    <property type="component" value="Unassembled WGS sequence"/>
</dbReference>
<evidence type="ECO:0000313" key="2">
    <source>
        <dbReference type="Proteomes" id="UP001145021"/>
    </source>
</evidence>
<proteinExistence type="predicted"/>
<dbReference type="EMBL" id="JANBOH010000045">
    <property type="protein sequence ID" value="KAJ1646926.1"/>
    <property type="molecule type" value="Genomic_DNA"/>
</dbReference>
<reference evidence="1" key="1">
    <citation type="submission" date="2022-07" db="EMBL/GenBank/DDBJ databases">
        <title>Phylogenomic reconstructions and comparative analyses of Kickxellomycotina fungi.</title>
        <authorList>
            <person name="Reynolds N.K."/>
            <person name="Stajich J.E."/>
            <person name="Barry K."/>
            <person name="Grigoriev I.V."/>
            <person name="Crous P."/>
            <person name="Smith M.E."/>
        </authorList>
    </citation>
    <scope>NUCLEOTIDE SEQUENCE</scope>
    <source>
        <strain evidence="1">NBRC 105413</strain>
    </source>
</reference>
<keyword evidence="2" id="KW-1185">Reference proteome</keyword>
<gene>
    <name evidence="1" type="ORF">LPJ64_001670</name>
</gene>
<evidence type="ECO:0000313" key="1">
    <source>
        <dbReference type="EMBL" id="KAJ1646926.1"/>
    </source>
</evidence>
<dbReference type="AlphaFoldDB" id="A0A9W8CLA3"/>
<comment type="caution">
    <text evidence="1">The sequence shown here is derived from an EMBL/GenBank/DDBJ whole genome shotgun (WGS) entry which is preliminary data.</text>
</comment>
<name>A0A9W8CLA3_9FUNG</name>
<accession>A0A9W8CLA3</accession>